<dbReference type="EMBL" id="CP072135">
    <property type="protein sequence ID" value="QTH73382.1"/>
    <property type="molecule type" value="Genomic_DNA"/>
</dbReference>
<dbReference type="KEGG" id="pxi:J5O05_17895"/>
<gene>
    <name evidence="1" type="ORF">J5O05_17895</name>
</gene>
<sequence length="137" mass="15697">MRLGFVTNSYRDDIALATVEQARAYRIAVQRNDIAQTILTEMGFDVIVTSDIEKSYQLLVTNKIDFVIDDKRLIKNMAKELNLPEDQFKFALPVPELFVKGYLAANKDLPEEQYQALLSAYQYISKSAVYSEVLHLN</sequence>
<geneLocation type="plasmid" evidence="1 2">
    <name>unnamed5</name>
</geneLocation>
<dbReference type="SUPFAM" id="SSF53850">
    <property type="entry name" value="Periplasmic binding protein-like II"/>
    <property type="match status" value="1"/>
</dbReference>
<dbReference type="Gene3D" id="3.40.190.10">
    <property type="entry name" value="Periplasmic binding protein-like II"/>
    <property type="match status" value="1"/>
</dbReference>
<proteinExistence type="predicted"/>
<accession>A0A975DKI6</accession>
<name>A0A975DKI6_9GAMM</name>
<dbReference type="AlphaFoldDB" id="A0A975DKI6"/>
<protein>
    <submittedName>
        <fullName evidence="1">Transporter substrate-binding domain-containing protein</fullName>
    </submittedName>
</protein>
<organism evidence="1 2">
    <name type="scientific">Pseudoalteromonas xiamenensis</name>
    <dbReference type="NCBI Taxonomy" id="882626"/>
    <lineage>
        <taxon>Bacteria</taxon>
        <taxon>Pseudomonadati</taxon>
        <taxon>Pseudomonadota</taxon>
        <taxon>Gammaproteobacteria</taxon>
        <taxon>Alteromonadales</taxon>
        <taxon>Pseudoalteromonadaceae</taxon>
        <taxon>Pseudoalteromonas</taxon>
    </lineage>
</organism>
<dbReference type="Proteomes" id="UP000664904">
    <property type="component" value="Plasmid unnamed5"/>
</dbReference>
<evidence type="ECO:0000313" key="2">
    <source>
        <dbReference type="Proteomes" id="UP000664904"/>
    </source>
</evidence>
<reference evidence="1" key="1">
    <citation type="submission" date="2021-03" db="EMBL/GenBank/DDBJ databases">
        <title>Complete Genome of Pseudoalteromonas xiamenensis STKMTI.2, a new potential marine bacterium producing anti-Vibrio compounds.</title>
        <authorList>
            <person name="Handayani D.P."/>
            <person name="Isnansetyo A."/>
            <person name="Istiqomah I."/>
            <person name="Jumina J."/>
        </authorList>
    </citation>
    <scope>NUCLEOTIDE SEQUENCE</scope>
    <source>
        <strain evidence="1">STKMTI.2</strain>
        <plasmid evidence="1">unnamed5</plasmid>
    </source>
</reference>
<keyword evidence="2" id="KW-1185">Reference proteome</keyword>
<dbReference type="RefSeq" id="WP_208844994.1">
    <property type="nucleotide sequence ID" value="NZ_CP072135.1"/>
</dbReference>
<evidence type="ECO:0000313" key="1">
    <source>
        <dbReference type="EMBL" id="QTH73382.1"/>
    </source>
</evidence>
<keyword evidence="1" id="KW-0614">Plasmid</keyword>